<dbReference type="Pfam" id="PF13715">
    <property type="entry name" value="CarbopepD_reg_2"/>
    <property type="match status" value="1"/>
</dbReference>
<dbReference type="GO" id="GO:0006508">
    <property type="term" value="P:proteolysis"/>
    <property type="evidence" value="ECO:0007669"/>
    <property type="project" value="InterPro"/>
</dbReference>
<accession>A0A364XX39</accession>
<keyword evidence="3" id="KW-1185">Reference proteome</keyword>
<reference evidence="2 3" key="1">
    <citation type="submission" date="2018-06" db="EMBL/GenBank/DDBJ databases">
        <title>Chryseolinea flavus sp. nov., a member of the phylum Bacteroidetes isolated from soil.</title>
        <authorList>
            <person name="Li Y."/>
            <person name="Wang J."/>
        </authorList>
    </citation>
    <scope>NUCLEOTIDE SEQUENCE [LARGE SCALE GENOMIC DNA]</scope>
    <source>
        <strain evidence="2 3">SDU1-6</strain>
    </source>
</reference>
<dbReference type="SUPFAM" id="SSF49464">
    <property type="entry name" value="Carboxypeptidase regulatory domain-like"/>
    <property type="match status" value="1"/>
</dbReference>
<dbReference type="GO" id="GO:0007165">
    <property type="term" value="P:signal transduction"/>
    <property type="evidence" value="ECO:0007669"/>
    <property type="project" value="TreeGrafter"/>
</dbReference>
<dbReference type="InterPro" id="IPR008969">
    <property type="entry name" value="CarboxyPept-like_regulatory"/>
</dbReference>
<proteinExistence type="predicted"/>
<dbReference type="Gene3D" id="3.90.226.10">
    <property type="entry name" value="2-enoyl-CoA Hydratase, Chain A, domain 1"/>
    <property type="match status" value="1"/>
</dbReference>
<dbReference type="InterPro" id="IPR029045">
    <property type="entry name" value="ClpP/crotonase-like_dom_sf"/>
</dbReference>
<dbReference type="Proteomes" id="UP000251889">
    <property type="component" value="Unassembled WGS sequence"/>
</dbReference>
<dbReference type="AlphaFoldDB" id="A0A364XX39"/>
<dbReference type="SUPFAM" id="SSF52096">
    <property type="entry name" value="ClpP/crotonase"/>
    <property type="match status" value="1"/>
</dbReference>
<comment type="caution">
    <text evidence="2">The sequence shown here is derived from an EMBL/GenBank/DDBJ whole genome shotgun (WGS) entry which is preliminary data.</text>
</comment>
<dbReference type="PANTHER" id="PTHR32060:SF30">
    <property type="entry name" value="CARBOXY-TERMINAL PROCESSING PROTEASE CTPA"/>
    <property type="match status" value="1"/>
</dbReference>
<dbReference type="GO" id="GO:0030288">
    <property type="term" value="C:outer membrane-bounded periplasmic space"/>
    <property type="evidence" value="ECO:0007669"/>
    <property type="project" value="TreeGrafter"/>
</dbReference>
<sequence>MELKKIVVSLLALLYIVDGQSQNSLSGKIIDKATQAPLPYATIGIENTSQGTTSNAAGEFTLPTISNAKVRISYIGYRSVVINVSELNIQPVIELEAEHITLGEILITPTDPVDVVYEALNKIPVNYNSTAYRITGFAREYVTADQEIVQWFEAVFEHDGSTLMPRILKSQFMEDKAWKAPLWNSSRGGFYTVGWRSTKALANPSRRNFLGIALSNHDLSRYYTFDWENPVVMDGRDIYVIAFHQRKNVKPSLIDGTIYIDATTSAIVKIKYNISAYGAGHMKVNRNWNSEVVSNSPKNINIRDEQLEITYKRIGNRWYPNRITALNTVDASLSVMGITQTTLKNLSIKSEYIVTKIDTTITAELNSNVEAVGKTPTLQNYLKQHHETYQINEDWNDHLVLKSDTLASAIAASLSMKNARWELGKQQTYLEKTVQKKYSIKEQHADLKYLKETLEKVHPDLFTYQTRQEFEKNFLNAIKNVQKNNSERSFLNIVSALIESIHCGHTTSIPSKEAVAYHQQFGKYFPLAVVVKNDRIFTTSSASNINEASEIKNINTLDVKTILAQLRAVTPTDGASNKDAMISKYFATLYKNHISSADTFHVEYISPLNGMQKAQLPGIDYSSDGPSRITSKCYDSMSTVLITLPSFGGTNFVRHIDSTFNAIHKYKIQNVIIDIRNNEGGYDSLGALLYSHLTDSTFDYYHRILVNKPDTTSLNRLHFNGINFTKALPEFINSINEHGNSYSFRQHRNLKKQTPKQNAFKGKLYVLINGITFSTAAEFASIVHDHHRALFIGESCGGAYRGNNSLGTPTLTLPNTGIEVEIPIGRYELSLRNNSSLQHLEPDIVVEQSLDGIVKGSDEVLEKCLTLIRRRTK</sequence>
<evidence type="ECO:0000313" key="3">
    <source>
        <dbReference type="Proteomes" id="UP000251889"/>
    </source>
</evidence>
<gene>
    <name evidence="2" type="ORF">DQQ10_20620</name>
</gene>
<dbReference type="RefSeq" id="WP_112748817.1">
    <property type="nucleotide sequence ID" value="NZ_QMFY01000013.1"/>
</dbReference>
<organism evidence="2 3">
    <name type="scientific">Pseudochryseolinea flava</name>
    <dbReference type="NCBI Taxonomy" id="2059302"/>
    <lineage>
        <taxon>Bacteria</taxon>
        <taxon>Pseudomonadati</taxon>
        <taxon>Bacteroidota</taxon>
        <taxon>Cytophagia</taxon>
        <taxon>Cytophagales</taxon>
        <taxon>Fulvivirgaceae</taxon>
        <taxon>Pseudochryseolinea</taxon>
    </lineage>
</organism>
<dbReference type="Pfam" id="PF03572">
    <property type="entry name" value="Peptidase_S41"/>
    <property type="match status" value="1"/>
</dbReference>
<dbReference type="PANTHER" id="PTHR32060">
    <property type="entry name" value="TAIL-SPECIFIC PROTEASE"/>
    <property type="match status" value="1"/>
</dbReference>
<evidence type="ECO:0000313" key="2">
    <source>
        <dbReference type="EMBL" id="RAV99004.1"/>
    </source>
</evidence>
<dbReference type="InterPro" id="IPR005151">
    <property type="entry name" value="Tail-specific_protease"/>
</dbReference>
<dbReference type="OrthoDB" id="983143at2"/>
<feature type="domain" description="Tail specific protease" evidence="1">
    <location>
        <begin position="641"/>
        <end position="846"/>
    </location>
</feature>
<dbReference type="Gene3D" id="2.60.40.1120">
    <property type="entry name" value="Carboxypeptidase-like, regulatory domain"/>
    <property type="match status" value="1"/>
</dbReference>
<dbReference type="GO" id="GO:0004175">
    <property type="term" value="F:endopeptidase activity"/>
    <property type="evidence" value="ECO:0007669"/>
    <property type="project" value="TreeGrafter"/>
</dbReference>
<dbReference type="GO" id="GO:0008236">
    <property type="term" value="F:serine-type peptidase activity"/>
    <property type="evidence" value="ECO:0007669"/>
    <property type="project" value="InterPro"/>
</dbReference>
<evidence type="ECO:0000259" key="1">
    <source>
        <dbReference type="Pfam" id="PF03572"/>
    </source>
</evidence>
<protein>
    <recommendedName>
        <fullName evidence="1">Tail specific protease domain-containing protein</fullName>
    </recommendedName>
</protein>
<name>A0A364XX39_9BACT</name>
<dbReference type="EMBL" id="QMFY01000013">
    <property type="protein sequence ID" value="RAV99004.1"/>
    <property type="molecule type" value="Genomic_DNA"/>
</dbReference>